<dbReference type="InterPro" id="IPR023187">
    <property type="entry name" value="Tscrpt_reg_MarR-type_CS"/>
</dbReference>
<protein>
    <recommendedName>
        <fullName evidence="4">HTH marR-type domain-containing protein</fullName>
    </recommendedName>
</protein>
<keyword evidence="1" id="KW-0805">Transcription regulation</keyword>
<evidence type="ECO:0000313" key="5">
    <source>
        <dbReference type="EMBL" id="GLC31903.1"/>
    </source>
</evidence>
<evidence type="ECO:0000259" key="4">
    <source>
        <dbReference type="PROSITE" id="PS50995"/>
    </source>
</evidence>
<proteinExistence type="predicted"/>
<accession>A0ABQ5N9G7</accession>
<name>A0ABQ5N9G7_9CLOT</name>
<dbReference type="PROSITE" id="PS50995">
    <property type="entry name" value="HTH_MARR_2"/>
    <property type="match status" value="1"/>
</dbReference>
<dbReference type="EMBL" id="BRXR01000001">
    <property type="protein sequence ID" value="GLC31903.1"/>
    <property type="molecule type" value="Genomic_DNA"/>
</dbReference>
<evidence type="ECO:0000256" key="2">
    <source>
        <dbReference type="ARBA" id="ARBA00023125"/>
    </source>
</evidence>
<dbReference type="SMART" id="SM00347">
    <property type="entry name" value="HTH_MARR"/>
    <property type="match status" value="1"/>
</dbReference>
<organism evidence="5 6">
    <name type="scientific">Clostridium omnivorum</name>
    <dbReference type="NCBI Taxonomy" id="1604902"/>
    <lineage>
        <taxon>Bacteria</taxon>
        <taxon>Bacillati</taxon>
        <taxon>Bacillota</taxon>
        <taxon>Clostridia</taxon>
        <taxon>Eubacteriales</taxon>
        <taxon>Clostridiaceae</taxon>
        <taxon>Clostridium</taxon>
    </lineage>
</organism>
<dbReference type="PANTHER" id="PTHR42756">
    <property type="entry name" value="TRANSCRIPTIONAL REGULATOR, MARR"/>
    <property type="match status" value="1"/>
</dbReference>
<feature type="domain" description="HTH marR-type" evidence="4">
    <location>
        <begin position="25"/>
        <end position="157"/>
    </location>
</feature>
<reference evidence="5 6" key="1">
    <citation type="journal article" date="2024" name="Int. J. Syst. Evol. Microbiol.">
        <title>Clostridium omnivorum sp. nov., isolated from anoxic soil under the treatment of reductive soil disinfestation.</title>
        <authorList>
            <person name="Ueki A."/>
            <person name="Tonouchi A."/>
            <person name="Kaku N."/>
            <person name="Honma S."/>
            <person name="Ueki K."/>
        </authorList>
    </citation>
    <scope>NUCLEOTIDE SEQUENCE [LARGE SCALE GENOMIC DNA]</scope>
    <source>
        <strain evidence="5 6">E14</strain>
    </source>
</reference>
<dbReference type="Proteomes" id="UP001208567">
    <property type="component" value="Unassembled WGS sequence"/>
</dbReference>
<evidence type="ECO:0000256" key="3">
    <source>
        <dbReference type="ARBA" id="ARBA00023163"/>
    </source>
</evidence>
<dbReference type="CDD" id="cd00090">
    <property type="entry name" value="HTH_ARSR"/>
    <property type="match status" value="1"/>
</dbReference>
<keyword evidence="3" id="KW-0804">Transcription</keyword>
<dbReference type="InterPro" id="IPR011991">
    <property type="entry name" value="ArsR-like_HTH"/>
</dbReference>
<comment type="caution">
    <text evidence="5">The sequence shown here is derived from an EMBL/GenBank/DDBJ whole genome shotgun (WGS) entry which is preliminary data.</text>
</comment>
<dbReference type="PRINTS" id="PR00598">
    <property type="entry name" value="HTHMARR"/>
</dbReference>
<dbReference type="SUPFAM" id="SSF46785">
    <property type="entry name" value="Winged helix' DNA-binding domain"/>
    <property type="match status" value="1"/>
</dbReference>
<evidence type="ECO:0000256" key="1">
    <source>
        <dbReference type="ARBA" id="ARBA00023015"/>
    </source>
</evidence>
<dbReference type="PANTHER" id="PTHR42756:SF1">
    <property type="entry name" value="TRANSCRIPTIONAL REPRESSOR OF EMRAB OPERON"/>
    <property type="match status" value="1"/>
</dbReference>
<evidence type="ECO:0000313" key="6">
    <source>
        <dbReference type="Proteomes" id="UP001208567"/>
    </source>
</evidence>
<keyword evidence="6" id="KW-1185">Reference proteome</keyword>
<dbReference type="PROSITE" id="PS01117">
    <property type="entry name" value="HTH_MARR_1"/>
    <property type="match status" value="1"/>
</dbReference>
<keyword evidence="2" id="KW-0238">DNA-binding</keyword>
<dbReference type="InterPro" id="IPR036390">
    <property type="entry name" value="WH_DNA-bd_sf"/>
</dbReference>
<dbReference type="RefSeq" id="WP_264851222.1">
    <property type="nucleotide sequence ID" value="NZ_BRXR01000001.1"/>
</dbReference>
<gene>
    <name evidence="5" type="ORF">bsdE14_33130</name>
</gene>
<dbReference type="InterPro" id="IPR000835">
    <property type="entry name" value="HTH_MarR-typ"/>
</dbReference>
<dbReference type="InterPro" id="IPR036388">
    <property type="entry name" value="WH-like_DNA-bd_sf"/>
</dbReference>
<dbReference type="Gene3D" id="1.10.10.10">
    <property type="entry name" value="Winged helix-like DNA-binding domain superfamily/Winged helix DNA-binding domain"/>
    <property type="match status" value="1"/>
</dbReference>
<sequence>MTEKKGIECCKVLPDKVNQEDNCCVEEVGQMVQRLVRVFQLFERDQIKVHGFTSSQCYAMLEILKYGSLTMNELSDKMNLDSSTMTRVIDKLVRDELVYRDRDSSDRRIVVVSLTDTGSEAAKKLSSSVNEYYKKIIENIPEGEVLDILGCVSKLLKAFEKANPNCC</sequence>
<dbReference type="Pfam" id="PF01047">
    <property type="entry name" value="MarR"/>
    <property type="match status" value="1"/>
</dbReference>